<reference evidence="1 2" key="1">
    <citation type="submission" date="2016-04" db="EMBL/GenBank/DDBJ databases">
        <title>Genome analyses suggest a sexual origin of heterokaryosis in a supposedly ancient asexual fungus.</title>
        <authorList>
            <person name="Ropars J."/>
            <person name="Sedzielewska K."/>
            <person name="Noel J."/>
            <person name="Charron P."/>
            <person name="Farinelli L."/>
            <person name="Marton T."/>
            <person name="Kruger M."/>
            <person name="Pelin A."/>
            <person name="Brachmann A."/>
            <person name="Corradi N."/>
        </authorList>
    </citation>
    <scope>NUCLEOTIDE SEQUENCE [LARGE SCALE GENOMIC DNA]</scope>
    <source>
        <strain evidence="1 2">C2</strain>
    </source>
</reference>
<dbReference type="EMBL" id="LLXL01002539">
    <property type="protein sequence ID" value="PKK60585.1"/>
    <property type="molecule type" value="Genomic_DNA"/>
</dbReference>
<accession>A0A2N1MG24</accession>
<dbReference type="Proteomes" id="UP000233469">
    <property type="component" value="Unassembled WGS sequence"/>
</dbReference>
<sequence length="65" mass="7760">MNLRMGVKENQTEKKIRIGQYSIYKVMFPEQEFQKDNTQSTLSQNKTMARFVKNGRSINWSKRCI</sequence>
<comment type="caution">
    <text evidence="1">The sequence shown here is derived from an EMBL/GenBank/DDBJ whole genome shotgun (WGS) entry which is preliminary data.</text>
</comment>
<organism evidence="1 2">
    <name type="scientific">Rhizophagus irregularis</name>
    <dbReference type="NCBI Taxonomy" id="588596"/>
    <lineage>
        <taxon>Eukaryota</taxon>
        <taxon>Fungi</taxon>
        <taxon>Fungi incertae sedis</taxon>
        <taxon>Mucoromycota</taxon>
        <taxon>Glomeromycotina</taxon>
        <taxon>Glomeromycetes</taxon>
        <taxon>Glomerales</taxon>
        <taxon>Glomeraceae</taxon>
        <taxon>Rhizophagus</taxon>
    </lineage>
</organism>
<evidence type="ECO:0000313" key="2">
    <source>
        <dbReference type="Proteomes" id="UP000233469"/>
    </source>
</evidence>
<proteinExistence type="predicted"/>
<dbReference type="AlphaFoldDB" id="A0A2N1MG24"/>
<reference evidence="1 2" key="2">
    <citation type="submission" date="2017-10" db="EMBL/GenBank/DDBJ databases">
        <title>Extensive intraspecific genome diversity in a model arbuscular mycorrhizal fungus.</title>
        <authorList>
            <person name="Chen E.C.H."/>
            <person name="Morin E."/>
            <person name="Baudet D."/>
            <person name="Noel J."/>
            <person name="Ndikumana S."/>
            <person name="Charron P."/>
            <person name="St-Onge C."/>
            <person name="Giorgi J."/>
            <person name="Grigoriev I.V."/>
            <person name="Roux C."/>
            <person name="Martin F.M."/>
            <person name="Corradi N."/>
        </authorList>
    </citation>
    <scope>NUCLEOTIDE SEQUENCE [LARGE SCALE GENOMIC DNA]</scope>
    <source>
        <strain evidence="1 2">C2</strain>
    </source>
</reference>
<evidence type="ECO:0000313" key="1">
    <source>
        <dbReference type="EMBL" id="PKK60585.1"/>
    </source>
</evidence>
<name>A0A2N1MG24_9GLOM</name>
<protein>
    <submittedName>
        <fullName evidence="1">Uncharacterized protein</fullName>
    </submittedName>
</protein>
<gene>
    <name evidence="1" type="ORF">RhiirC2_761645</name>
</gene>